<feature type="domain" description="NERD" evidence="1">
    <location>
        <begin position="37"/>
        <end position="152"/>
    </location>
</feature>
<dbReference type="Proteomes" id="UP001056500">
    <property type="component" value="Chromosome"/>
</dbReference>
<reference evidence="2" key="1">
    <citation type="submission" date="2022-06" db="EMBL/GenBank/DDBJ databases">
        <title>Genome sequencing of Brevibacillus sp. BB3-R1.</title>
        <authorList>
            <person name="Heo J."/>
            <person name="Lee D."/>
            <person name="Won M."/>
            <person name="Han B.-H."/>
            <person name="Hong S.-B."/>
            <person name="Kwon S.-W."/>
        </authorList>
    </citation>
    <scope>NUCLEOTIDE SEQUENCE</scope>
    <source>
        <strain evidence="2">BB3-R1</strain>
    </source>
</reference>
<dbReference type="PROSITE" id="PS50965">
    <property type="entry name" value="NERD"/>
    <property type="match status" value="1"/>
</dbReference>
<evidence type="ECO:0000313" key="3">
    <source>
        <dbReference type="Proteomes" id="UP001056500"/>
    </source>
</evidence>
<accession>A0ABY4WJM4</accession>
<dbReference type="RefSeq" id="WP_251874442.1">
    <property type="nucleotide sequence ID" value="NZ_CP098755.1"/>
</dbReference>
<protein>
    <submittedName>
        <fullName evidence="2">NERD domain-containing protein</fullName>
    </submittedName>
</protein>
<dbReference type="EMBL" id="CP098755">
    <property type="protein sequence ID" value="USG67340.1"/>
    <property type="molecule type" value="Genomic_DNA"/>
</dbReference>
<organism evidence="2 3">
    <name type="scientific">Brevibacillus ruminantium</name>
    <dbReference type="NCBI Taxonomy" id="2950604"/>
    <lineage>
        <taxon>Bacteria</taxon>
        <taxon>Bacillati</taxon>
        <taxon>Bacillota</taxon>
        <taxon>Bacilli</taxon>
        <taxon>Bacillales</taxon>
        <taxon>Paenibacillaceae</taxon>
        <taxon>Brevibacillus</taxon>
    </lineage>
</organism>
<sequence>MLSKIFNIFKNTKKPIEQHAIEKTPSKKMDNQKSIRKGELGEYKVTIQLDQMPKEYRHLSDLLLPNPKAKSGYSQIDHILVTPYAIFIIETKNYSGEIKGGREDKHWTVNKRFKMLNPFYQNYGHIESIRSIIQVEKEHFVSLVSFTRRCTFSVDPELRKIGSNDLIVYDIELTEFIQRKINRLRELNKEHRFTAEQIESMYELLKRENITDSKARASHVEGLKSGGKLTDKNHAVTEHTCVDCGKTVTEKIAKFCLANQSRFQGKVYCYEHQKTH</sequence>
<gene>
    <name evidence="2" type="ORF">NDK47_08740</name>
</gene>
<evidence type="ECO:0000259" key="1">
    <source>
        <dbReference type="PROSITE" id="PS50965"/>
    </source>
</evidence>
<evidence type="ECO:0000313" key="2">
    <source>
        <dbReference type="EMBL" id="USG67340.1"/>
    </source>
</evidence>
<name>A0ABY4WJM4_9BACL</name>
<keyword evidence="3" id="KW-1185">Reference proteome</keyword>
<dbReference type="Pfam" id="PF08378">
    <property type="entry name" value="NERD"/>
    <property type="match status" value="1"/>
</dbReference>
<proteinExistence type="predicted"/>
<dbReference type="InterPro" id="IPR011528">
    <property type="entry name" value="NERD"/>
</dbReference>